<dbReference type="AlphaFoldDB" id="A0AAD7UR71"/>
<dbReference type="RefSeq" id="XP_058336916.1">
    <property type="nucleotide sequence ID" value="XM_058492328.1"/>
</dbReference>
<accession>A0AAD7UR71</accession>
<feature type="region of interest" description="Disordered" evidence="1">
    <location>
        <begin position="1"/>
        <end position="20"/>
    </location>
</feature>
<evidence type="ECO:0000256" key="1">
    <source>
        <dbReference type="SAM" id="MobiDB-lite"/>
    </source>
</evidence>
<protein>
    <submittedName>
        <fullName evidence="2">Uncharacterized protein</fullName>
    </submittedName>
</protein>
<dbReference type="GeneID" id="83219770"/>
<dbReference type="PANTHER" id="PTHR45786">
    <property type="entry name" value="DNA BINDING PROTEIN-LIKE"/>
    <property type="match status" value="1"/>
</dbReference>
<evidence type="ECO:0000313" key="3">
    <source>
        <dbReference type="Proteomes" id="UP001234581"/>
    </source>
</evidence>
<sequence length="376" mass="40784">MQCCGQVGQSSTCPLNPNTTTTNNDVVSTTPTANTSNTIFVSTNTCSSCGQPGHLRRSNLNCPNNPRNISNVHSTPIAHLTPIAHSTPNVLSTPNAPSAPNANTTRQVPQRRYPARMLPSDFHPTARPRDNIGPDGRHSFGEMSSTCPHCHAKAWIAERADSSMSNPKYSFCCNKGKVSLTLPSPPPDPLLRLLTAQDEVSNAFRINIRAYNSAFAFSSIRAELDTDLANARSGVYTFRANGVIHHSIATSMIPSNQQPGFAQIYICDSNQQLDIRASLNGGLDRDIVQQLQDMILDVNPLARIYTRAADQLENEPDNDFAITIHSDRSSSRGHRGQFLQPATAEIAAVVPISSSSTAYRNIVISRHGQGLMQIDG</sequence>
<proteinExistence type="predicted"/>
<dbReference type="Proteomes" id="UP001234581">
    <property type="component" value="Unassembled WGS sequence"/>
</dbReference>
<dbReference type="PANTHER" id="PTHR45786:SF74">
    <property type="entry name" value="ATP-DEPENDENT DNA HELICASE"/>
    <property type="match status" value="1"/>
</dbReference>
<name>A0AAD7UR71_9FUNG</name>
<organism evidence="2 3">
    <name type="scientific">Lichtheimia ornata</name>
    <dbReference type="NCBI Taxonomy" id="688661"/>
    <lineage>
        <taxon>Eukaryota</taxon>
        <taxon>Fungi</taxon>
        <taxon>Fungi incertae sedis</taxon>
        <taxon>Mucoromycota</taxon>
        <taxon>Mucoromycotina</taxon>
        <taxon>Mucoromycetes</taxon>
        <taxon>Mucorales</taxon>
        <taxon>Lichtheimiaceae</taxon>
        <taxon>Lichtheimia</taxon>
    </lineage>
</organism>
<feature type="region of interest" description="Disordered" evidence="1">
    <location>
        <begin position="87"/>
        <end position="108"/>
    </location>
</feature>
<reference evidence="2 3" key="1">
    <citation type="submission" date="2023-03" db="EMBL/GenBank/DDBJ databases">
        <title>Genome sequence of Lichtheimia ornata CBS 291.66.</title>
        <authorList>
            <person name="Mohabir J.T."/>
            <person name="Shea T.P."/>
            <person name="Kurbessoian T."/>
            <person name="Berby B."/>
            <person name="Fontaine J."/>
            <person name="Livny J."/>
            <person name="Gnirke A."/>
            <person name="Stajich J.E."/>
            <person name="Cuomo C.A."/>
        </authorList>
    </citation>
    <scope>NUCLEOTIDE SEQUENCE [LARGE SCALE GENOMIC DNA]</scope>
    <source>
        <strain evidence="2">CBS 291.66</strain>
    </source>
</reference>
<keyword evidence="3" id="KW-1185">Reference proteome</keyword>
<feature type="compositionally biased region" description="Low complexity" evidence="1">
    <location>
        <begin position="10"/>
        <end position="20"/>
    </location>
</feature>
<evidence type="ECO:0000313" key="2">
    <source>
        <dbReference type="EMBL" id="KAJ8652002.1"/>
    </source>
</evidence>
<gene>
    <name evidence="2" type="ORF">O0I10_012397</name>
</gene>
<comment type="caution">
    <text evidence="2">The sequence shown here is derived from an EMBL/GenBank/DDBJ whole genome shotgun (WGS) entry which is preliminary data.</text>
</comment>
<dbReference type="EMBL" id="JARTCD010000125">
    <property type="protein sequence ID" value="KAJ8652002.1"/>
    <property type="molecule type" value="Genomic_DNA"/>
</dbReference>